<comment type="caution">
    <text evidence="1">The sequence shown here is derived from an EMBL/GenBank/DDBJ whole genome shotgun (WGS) entry which is preliminary data.</text>
</comment>
<dbReference type="SUPFAM" id="SSF57501">
    <property type="entry name" value="Cystine-knot cytokines"/>
    <property type="match status" value="1"/>
</dbReference>
<sequence length="191" mass="22221">MLCDGDLIDAITCGVFNYCDEDDINDDNVVDDDDDDDDDDITKGCFSDSFNFFFKNKLKNMVRAYVKMWFAFDKICRTFQKRTIKKKSSISSLYDPNLNVPCQCEMSYRLMDLGSSRYPRYIHTGVCKKNSCGLFHRCQAKKYKIRVLKKRDPDTEFLETESQHLPESLAENWMPDFVNIVIGCECVPNTK</sequence>
<protein>
    <recommendedName>
        <fullName evidence="3">Prothoracicotropic hormone</fullName>
    </recommendedName>
</protein>
<dbReference type="EMBL" id="JBDJPC010000009">
    <property type="protein sequence ID" value="KAL1492050.1"/>
    <property type="molecule type" value="Genomic_DNA"/>
</dbReference>
<dbReference type="Gene3D" id="2.10.90.10">
    <property type="entry name" value="Cystine-knot cytokines"/>
    <property type="match status" value="1"/>
</dbReference>
<dbReference type="AlphaFoldDB" id="A0ABD1EBV4"/>
<evidence type="ECO:0000313" key="1">
    <source>
        <dbReference type="EMBL" id="KAL1492050.1"/>
    </source>
</evidence>
<organism evidence="1 2">
    <name type="scientific">Hypothenemus hampei</name>
    <name type="common">Coffee berry borer</name>
    <dbReference type="NCBI Taxonomy" id="57062"/>
    <lineage>
        <taxon>Eukaryota</taxon>
        <taxon>Metazoa</taxon>
        <taxon>Ecdysozoa</taxon>
        <taxon>Arthropoda</taxon>
        <taxon>Hexapoda</taxon>
        <taxon>Insecta</taxon>
        <taxon>Pterygota</taxon>
        <taxon>Neoptera</taxon>
        <taxon>Endopterygota</taxon>
        <taxon>Coleoptera</taxon>
        <taxon>Polyphaga</taxon>
        <taxon>Cucujiformia</taxon>
        <taxon>Curculionidae</taxon>
        <taxon>Scolytinae</taxon>
        <taxon>Hypothenemus</taxon>
    </lineage>
</organism>
<evidence type="ECO:0000313" key="2">
    <source>
        <dbReference type="Proteomes" id="UP001566132"/>
    </source>
</evidence>
<dbReference type="InterPro" id="IPR029034">
    <property type="entry name" value="Cystine-knot_cytokine"/>
</dbReference>
<reference evidence="1 2" key="1">
    <citation type="submission" date="2024-05" db="EMBL/GenBank/DDBJ databases">
        <title>Genetic variation in Jamaican populations of the coffee berry borer (Hypothenemus hampei).</title>
        <authorList>
            <person name="Errbii M."/>
            <person name="Myrie A."/>
        </authorList>
    </citation>
    <scope>NUCLEOTIDE SEQUENCE [LARGE SCALE GENOMIC DNA]</scope>
    <source>
        <strain evidence="1">JA-Hopewell-2020-01-JO</strain>
        <tissue evidence="1">Whole body</tissue>
    </source>
</reference>
<name>A0ABD1EBV4_HYPHA</name>
<gene>
    <name evidence="1" type="ORF">ABEB36_012549</name>
</gene>
<evidence type="ECO:0008006" key="3">
    <source>
        <dbReference type="Google" id="ProtNLM"/>
    </source>
</evidence>
<accession>A0ABD1EBV4</accession>
<dbReference type="InterPro" id="IPR052876">
    <property type="entry name" value="Insect_Hormone_Regulators"/>
</dbReference>
<dbReference type="PANTHER" id="PTHR39940:SF1">
    <property type="entry name" value="PROTHORACICOTROPIC HORMONE, ISOFORM F"/>
    <property type="match status" value="1"/>
</dbReference>
<keyword evidence="2" id="KW-1185">Reference proteome</keyword>
<proteinExistence type="predicted"/>
<dbReference type="PANTHER" id="PTHR39940">
    <property type="entry name" value="PROTHORACICOTROPIC HORMONE, ISOFORM F"/>
    <property type="match status" value="1"/>
</dbReference>
<dbReference type="Proteomes" id="UP001566132">
    <property type="component" value="Unassembled WGS sequence"/>
</dbReference>